<evidence type="ECO:0000256" key="1">
    <source>
        <dbReference type="SAM" id="MobiDB-lite"/>
    </source>
</evidence>
<accession>A0A6C0AFV2</accession>
<sequence length="214" mass="23558">MTVSLLFYSNYCQNCKQIIDEIKNSPVSLSIKYICIDSESVRSKLPHYINSVPALVVGETNQIFVGNQILGWMKMTTNKSQSEQPPPPPQPKEPVGPNAWHNNEMNAFSDMYSFIDVDTSAQGDGGMSMVHNFEILSPELNASRPSVGSIVMPPGCPGGSSMPVDYKNPLSNSSNINSNFGSIQMSEKASELDKQMKDMLNRRELEVPGIPARI</sequence>
<reference evidence="2" key="1">
    <citation type="journal article" date="2020" name="Nature">
        <title>Giant virus diversity and host interactions through global metagenomics.</title>
        <authorList>
            <person name="Schulz F."/>
            <person name="Roux S."/>
            <person name="Paez-Espino D."/>
            <person name="Jungbluth S."/>
            <person name="Walsh D.A."/>
            <person name="Denef V.J."/>
            <person name="McMahon K.D."/>
            <person name="Konstantinidis K.T."/>
            <person name="Eloe-Fadrosh E.A."/>
            <person name="Kyrpides N.C."/>
            <person name="Woyke T."/>
        </authorList>
    </citation>
    <scope>NUCLEOTIDE SEQUENCE</scope>
    <source>
        <strain evidence="2">GVMAG-S-1024976-23</strain>
    </source>
</reference>
<proteinExistence type="predicted"/>
<protein>
    <recommendedName>
        <fullName evidence="3">Thioredoxin domain-containing protein</fullName>
    </recommendedName>
</protein>
<feature type="region of interest" description="Disordered" evidence="1">
    <location>
        <begin position="78"/>
        <end position="102"/>
    </location>
</feature>
<evidence type="ECO:0008006" key="3">
    <source>
        <dbReference type="Google" id="ProtNLM"/>
    </source>
</evidence>
<feature type="compositionally biased region" description="Pro residues" evidence="1">
    <location>
        <begin position="84"/>
        <end position="94"/>
    </location>
</feature>
<organism evidence="2">
    <name type="scientific">viral metagenome</name>
    <dbReference type="NCBI Taxonomy" id="1070528"/>
    <lineage>
        <taxon>unclassified sequences</taxon>
        <taxon>metagenomes</taxon>
        <taxon>organismal metagenomes</taxon>
    </lineage>
</organism>
<name>A0A6C0AFV2_9ZZZZ</name>
<evidence type="ECO:0000313" key="2">
    <source>
        <dbReference type="EMBL" id="QHS78566.1"/>
    </source>
</evidence>
<dbReference type="AlphaFoldDB" id="A0A6C0AFV2"/>
<dbReference type="EMBL" id="MN740601">
    <property type="protein sequence ID" value="QHS78566.1"/>
    <property type="molecule type" value="Genomic_DNA"/>
</dbReference>